<gene>
    <name evidence="3" type="ordered locus">PANA_0380</name>
</gene>
<evidence type="ECO:0000313" key="3">
    <source>
        <dbReference type="EMBL" id="ADD75547.1"/>
    </source>
</evidence>
<dbReference type="PANTHER" id="PTHR37828">
    <property type="entry name" value="GSR2449 PROTEIN"/>
    <property type="match status" value="1"/>
</dbReference>
<dbReference type="InterPro" id="IPR011008">
    <property type="entry name" value="Dimeric_a/b-barrel"/>
</dbReference>
<dbReference type="eggNOG" id="COG2350">
    <property type="taxonomic scope" value="Bacteria"/>
</dbReference>
<dbReference type="HOGENOM" id="CLU_110355_6_0_6"/>
<dbReference type="AlphaFoldDB" id="D4GI17"/>
<organism evidence="3 4">
    <name type="scientific">Pantoea ananatis (strain LMG 20103)</name>
    <dbReference type="NCBI Taxonomy" id="706191"/>
    <lineage>
        <taxon>Bacteria</taxon>
        <taxon>Pseudomonadati</taxon>
        <taxon>Pseudomonadota</taxon>
        <taxon>Gammaproteobacteria</taxon>
        <taxon>Enterobacterales</taxon>
        <taxon>Erwiniaceae</taxon>
        <taxon>Pantoea</taxon>
    </lineage>
</organism>
<evidence type="ECO:0000259" key="2">
    <source>
        <dbReference type="Pfam" id="PF03795"/>
    </source>
</evidence>
<protein>
    <recommendedName>
        <fullName evidence="2">YCII-related domain-containing protein</fullName>
    </recommendedName>
</protein>
<evidence type="ECO:0000256" key="1">
    <source>
        <dbReference type="ARBA" id="ARBA00007689"/>
    </source>
</evidence>
<sequence length="107" mass="11578">MLYVITLIYRRSEAEREKYNPGHKAWLADNIKAGKVIFAGPLEHQRGGLVLAAAPDEHAVRTMLDDDPFVASALVDVVVTGVHPALVSSAFLSGWGKDTKVIDVSGH</sequence>
<accession>D4GI17</accession>
<dbReference type="Pfam" id="PF03795">
    <property type="entry name" value="YCII"/>
    <property type="match status" value="1"/>
</dbReference>
<dbReference type="EMBL" id="CP001875">
    <property type="protein sequence ID" value="ADD75547.1"/>
    <property type="molecule type" value="Genomic_DNA"/>
</dbReference>
<dbReference type="InterPro" id="IPR005545">
    <property type="entry name" value="YCII"/>
</dbReference>
<evidence type="ECO:0000313" key="4">
    <source>
        <dbReference type="Proteomes" id="UP000001702"/>
    </source>
</evidence>
<dbReference type="STRING" id="706191.PANA_0380"/>
<reference evidence="3 4" key="1">
    <citation type="journal article" date="2010" name="J. Bacteriol.">
        <title>Genome sequence of Pantoea ananatis LMG20103, the causative agent of Eucalyptus blight and dieback.</title>
        <authorList>
            <person name="De Maayer P."/>
            <person name="Chan W.Y."/>
            <person name="Venter S.N."/>
            <person name="Toth I.K."/>
            <person name="Birch P.R."/>
            <person name="Joubert F."/>
            <person name="Coutinho T.A."/>
        </authorList>
    </citation>
    <scope>NUCLEOTIDE SEQUENCE [LARGE SCALE GENOMIC DNA]</scope>
    <source>
        <strain evidence="3 4">LMG 20103</strain>
    </source>
</reference>
<keyword evidence="4" id="KW-1185">Reference proteome</keyword>
<dbReference type="PATRIC" id="fig|553.3.peg.4063"/>
<dbReference type="PANTHER" id="PTHR37828:SF1">
    <property type="entry name" value="YCII-RELATED DOMAIN-CONTAINING PROTEIN"/>
    <property type="match status" value="1"/>
</dbReference>
<feature type="domain" description="YCII-related" evidence="2">
    <location>
        <begin position="1"/>
        <end position="77"/>
    </location>
</feature>
<dbReference type="Proteomes" id="UP000001702">
    <property type="component" value="Chromosome"/>
</dbReference>
<name>D4GI17_PANAM</name>
<dbReference type="SUPFAM" id="SSF54909">
    <property type="entry name" value="Dimeric alpha+beta barrel"/>
    <property type="match status" value="1"/>
</dbReference>
<dbReference type="Gene3D" id="3.30.70.1060">
    <property type="entry name" value="Dimeric alpha+beta barrel"/>
    <property type="match status" value="1"/>
</dbReference>
<dbReference type="RefSeq" id="WP_013024280.1">
    <property type="nucleotide sequence ID" value="NC_013956.2"/>
</dbReference>
<comment type="similarity">
    <text evidence="1">Belongs to the YciI family.</text>
</comment>
<dbReference type="KEGG" id="pam:PANA_0380"/>
<proteinExistence type="inferred from homology"/>